<dbReference type="RefSeq" id="WP_090368235.1">
    <property type="nucleotide sequence ID" value="NZ_FNEM01000025.1"/>
</dbReference>
<dbReference type="Proteomes" id="UP000199527">
    <property type="component" value="Unassembled WGS sequence"/>
</dbReference>
<keyword evidence="4" id="KW-0547">Nucleotide-binding</keyword>
<sequence>MRLEVSCDDRIGLAREILEVLEQHQINVNAIDAESQGYIYLQLPELSFDELSVLLPILRKIEAVKDVRTVPFMPSEREHYALETLLSTLPDAVLSIDTRLKVTMANDSAVAVLGTPREEVLNQPLSNWVQGFGFQRWLQSDEVLPQAIRVQVQSSDYLAEMFPIHLPEGNHEETSLAGAVVVLKSPSRVGKQFNALRNQLTGFDTVLAQSDKMKAVLDQARRMAQLEAPLLISGETGTGKELMARACHDASLRAEKPFVVINCASLPDAVAESELFGFASAPGQPVKKGVIEQADGGTIFLDEVADMSAQLQVKLLRFIQDGCFRRVGDDEEIAVDVRIICASQRDLSDLCQQGQFREDLYYRINVLNLMLPPLRERPSDIVPLAELFLEHYSQQLASTARQLSGECRDYIRNYAWPGNVRQLKNAIFRAVSMAEGMGELQPEDLRLPAWTEGFGYFDQEFEGSLEQAVKQFESSLLRRLYPAYPSTRQLAKKLGVSHTAIANKLREYSIGKKRK</sequence>
<dbReference type="Gene3D" id="1.10.8.60">
    <property type="match status" value="1"/>
</dbReference>
<dbReference type="CDD" id="cd00009">
    <property type="entry name" value="AAA"/>
    <property type="match status" value="1"/>
</dbReference>
<dbReference type="GO" id="GO:0003677">
    <property type="term" value="F:DNA binding"/>
    <property type="evidence" value="ECO:0007669"/>
    <property type="project" value="UniProtKB-KW"/>
</dbReference>
<dbReference type="InterPro" id="IPR035965">
    <property type="entry name" value="PAS-like_dom_sf"/>
</dbReference>
<dbReference type="InterPro" id="IPR002078">
    <property type="entry name" value="Sigma_54_int"/>
</dbReference>
<dbReference type="PROSITE" id="PS50045">
    <property type="entry name" value="SIGMA54_INTERACT_4"/>
    <property type="match status" value="1"/>
</dbReference>
<evidence type="ECO:0000256" key="6">
    <source>
        <dbReference type="ARBA" id="ARBA00022840"/>
    </source>
</evidence>
<dbReference type="CDD" id="cd00130">
    <property type="entry name" value="PAS"/>
    <property type="match status" value="1"/>
</dbReference>
<dbReference type="PROSITE" id="PS00675">
    <property type="entry name" value="SIGMA54_INTERACT_1"/>
    <property type="match status" value="1"/>
</dbReference>
<dbReference type="Pfam" id="PF18024">
    <property type="entry name" value="HTH_50"/>
    <property type="match status" value="1"/>
</dbReference>
<dbReference type="Gene3D" id="3.30.70.260">
    <property type="match status" value="1"/>
</dbReference>
<evidence type="ECO:0000256" key="9">
    <source>
        <dbReference type="ARBA" id="ARBA00023159"/>
    </source>
</evidence>
<dbReference type="Pfam" id="PF00158">
    <property type="entry name" value="Sigma54_activat"/>
    <property type="match status" value="1"/>
</dbReference>
<dbReference type="SMART" id="SM00382">
    <property type="entry name" value="AAA"/>
    <property type="match status" value="1"/>
</dbReference>
<feature type="domain" description="Sigma-54 factor interaction" evidence="12">
    <location>
        <begin position="206"/>
        <end position="432"/>
    </location>
</feature>
<dbReference type="InterPro" id="IPR003593">
    <property type="entry name" value="AAA+_ATPase"/>
</dbReference>
<proteinExistence type="predicted"/>
<comment type="subcellular location">
    <subcellularLocation>
        <location evidence="1">Cytoplasm</location>
    </subcellularLocation>
</comment>
<reference evidence="16" key="1">
    <citation type="submission" date="2016-10" db="EMBL/GenBank/DDBJ databases">
        <authorList>
            <person name="Varghese N."/>
            <person name="Submissions S."/>
        </authorList>
    </citation>
    <scope>NUCLEOTIDE SEQUENCE [LARGE SCALE GENOMIC DNA]</scope>
    <source>
        <strain evidence="16">DSM 23317</strain>
    </source>
</reference>
<dbReference type="InterPro" id="IPR027417">
    <property type="entry name" value="P-loop_NTPase"/>
</dbReference>
<evidence type="ECO:0000259" key="12">
    <source>
        <dbReference type="PROSITE" id="PS50045"/>
    </source>
</evidence>
<evidence type="ECO:0000256" key="8">
    <source>
        <dbReference type="ARBA" id="ARBA00023125"/>
    </source>
</evidence>
<organism evidence="15 16">
    <name type="scientific">Ferrimonas sediminum</name>
    <dbReference type="NCBI Taxonomy" id="718193"/>
    <lineage>
        <taxon>Bacteria</taxon>
        <taxon>Pseudomonadati</taxon>
        <taxon>Pseudomonadota</taxon>
        <taxon>Gammaproteobacteria</taxon>
        <taxon>Alteromonadales</taxon>
        <taxon>Ferrimonadaceae</taxon>
        <taxon>Ferrimonas</taxon>
    </lineage>
</organism>
<keyword evidence="16" id="KW-1185">Reference proteome</keyword>
<name>A0A1G9ASG1_9GAMM</name>
<dbReference type="Gene3D" id="3.40.50.300">
    <property type="entry name" value="P-loop containing nucleotide triphosphate hydrolases"/>
    <property type="match status" value="1"/>
</dbReference>
<dbReference type="SUPFAM" id="SSF55785">
    <property type="entry name" value="PYP-like sensor domain (PAS domain)"/>
    <property type="match status" value="1"/>
</dbReference>
<dbReference type="FunFam" id="3.40.50.300:FF:000006">
    <property type="entry name" value="DNA-binding transcriptional regulator NtrC"/>
    <property type="match status" value="1"/>
</dbReference>
<dbReference type="Pfam" id="PF00989">
    <property type="entry name" value="PAS"/>
    <property type="match status" value="1"/>
</dbReference>
<evidence type="ECO:0000256" key="2">
    <source>
        <dbReference type="ARBA" id="ARBA00022490"/>
    </source>
</evidence>
<keyword evidence="10" id="KW-0804">Transcription</keyword>
<feature type="domain" description="PAS" evidence="13">
    <location>
        <begin position="78"/>
        <end position="123"/>
    </location>
</feature>
<dbReference type="Pfam" id="PF25601">
    <property type="entry name" value="AAA_lid_14"/>
    <property type="match status" value="1"/>
</dbReference>
<keyword evidence="2" id="KW-0963">Cytoplasm</keyword>
<dbReference type="PANTHER" id="PTHR32071">
    <property type="entry name" value="TRANSCRIPTIONAL REGULATORY PROTEIN"/>
    <property type="match status" value="1"/>
</dbReference>
<dbReference type="PROSITE" id="PS51671">
    <property type="entry name" value="ACT"/>
    <property type="match status" value="1"/>
</dbReference>
<evidence type="ECO:0000259" key="13">
    <source>
        <dbReference type="PROSITE" id="PS50112"/>
    </source>
</evidence>
<evidence type="ECO:0000313" key="15">
    <source>
        <dbReference type="EMBL" id="SDK30207.1"/>
    </source>
</evidence>
<dbReference type="AlphaFoldDB" id="A0A1G9ASG1"/>
<dbReference type="SMART" id="SM00091">
    <property type="entry name" value="PAS"/>
    <property type="match status" value="1"/>
</dbReference>
<evidence type="ECO:0000256" key="11">
    <source>
        <dbReference type="ARBA" id="ARBA00029500"/>
    </source>
</evidence>
<evidence type="ECO:0000256" key="3">
    <source>
        <dbReference type="ARBA" id="ARBA00022491"/>
    </source>
</evidence>
<evidence type="ECO:0000256" key="5">
    <source>
        <dbReference type="ARBA" id="ARBA00022797"/>
    </source>
</evidence>
<dbReference type="PROSITE" id="PS00676">
    <property type="entry name" value="SIGMA54_INTERACT_2"/>
    <property type="match status" value="1"/>
</dbReference>
<evidence type="ECO:0000256" key="4">
    <source>
        <dbReference type="ARBA" id="ARBA00022741"/>
    </source>
</evidence>
<dbReference type="InterPro" id="IPR025944">
    <property type="entry name" value="Sigma_54_int_dom_CS"/>
</dbReference>
<dbReference type="InterPro" id="IPR045865">
    <property type="entry name" value="ACT-like_dom_sf"/>
</dbReference>
<keyword evidence="8" id="KW-0238">DNA-binding</keyword>
<dbReference type="InterPro" id="IPR030828">
    <property type="entry name" value="HTH_TyrR"/>
</dbReference>
<dbReference type="InterPro" id="IPR002912">
    <property type="entry name" value="ACT_dom"/>
</dbReference>
<dbReference type="NCBIfam" id="NF008085">
    <property type="entry name" value="PRK10820.1"/>
    <property type="match status" value="1"/>
</dbReference>
<keyword evidence="5" id="KW-0058">Aromatic hydrocarbons catabolism</keyword>
<dbReference type="InterPro" id="IPR058031">
    <property type="entry name" value="AAA_lid_NorR"/>
</dbReference>
<feature type="domain" description="ACT" evidence="14">
    <location>
        <begin position="2"/>
        <end position="75"/>
    </location>
</feature>
<dbReference type="InterPro" id="IPR025662">
    <property type="entry name" value="Sigma_54_int_dom_ATP-bd_1"/>
</dbReference>
<evidence type="ECO:0000256" key="7">
    <source>
        <dbReference type="ARBA" id="ARBA00023015"/>
    </source>
</evidence>
<dbReference type="Gene3D" id="3.30.450.20">
    <property type="entry name" value="PAS domain"/>
    <property type="match status" value="1"/>
</dbReference>
<dbReference type="SUPFAM" id="SSF46689">
    <property type="entry name" value="Homeodomain-like"/>
    <property type="match status" value="1"/>
</dbReference>
<dbReference type="GO" id="GO:0006355">
    <property type="term" value="P:regulation of DNA-templated transcription"/>
    <property type="evidence" value="ECO:0007669"/>
    <property type="project" value="InterPro"/>
</dbReference>
<dbReference type="EMBL" id="FNEM01000025">
    <property type="protein sequence ID" value="SDK30207.1"/>
    <property type="molecule type" value="Genomic_DNA"/>
</dbReference>
<keyword evidence="6" id="KW-0067">ATP-binding</keyword>
<dbReference type="PANTHER" id="PTHR32071:SF3">
    <property type="entry name" value="HTH-TYPE TRANSCRIPTIONAL REGULATORY PROTEIN TYRR"/>
    <property type="match status" value="1"/>
</dbReference>
<dbReference type="PROSITE" id="PS50112">
    <property type="entry name" value="PAS"/>
    <property type="match status" value="1"/>
</dbReference>
<dbReference type="GO" id="GO:0005524">
    <property type="term" value="F:ATP binding"/>
    <property type="evidence" value="ECO:0007669"/>
    <property type="project" value="UniProtKB-KW"/>
</dbReference>
<dbReference type="GO" id="GO:0005737">
    <property type="term" value="C:cytoplasm"/>
    <property type="evidence" value="ECO:0007669"/>
    <property type="project" value="UniProtKB-SubCell"/>
</dbReference>
<dbReference type="SUPFAM" id="SSF55021">
    <property type="entry name" value="ACT-like"/>
    <property type="match status" value="1"/>
</dbReference>
<protein>
    <recommendedName>
        <fullName evidence="11">HTH-type transcriptional regulatory protein TyrR</fullName>
    </recommendedName>
</protein>
<keyword evidence="9" id="KW-0010">Activator</keyword>
<dbReference type="InterPro" id="IPR025943">
    <property type="entry name" value="Sigma_54_int_dom_ATP-bd_2"/>
</dbReference>
<dbReference type="OrthoDB" id="9804019at2"/>
<gene>
    <name evidence="15" type="ORF">SAMN04488540_12510</name>
</gene>
<dbReference type="InterPro" id="IPR000014">
    <property type="entry name" value="PAS"/>
</dbReference>
<evidence type="ECO:0000256" key="10">
    <source>
        <dbReference type="ARBA" id="ARBA00023163"/>
    </source>
</evidence>
<evidence type="ECO:0000259" key="14">
    <source>
        <dbReference type="PROSITE" id="PS51671"/>
    </source>
</evidence>
<dbReference type="SUPFAM" id="SSF52540">
    <property type="entry name" value="P-loop containing nucleoside triphosphate hydrolases"/>
    <property type="match status" value="1"/>
</dbReference>
<dbReference type="Gene3D" id="1.10.10.60">
    <property type="entry name" value="Homeodomain-like"/>
    <property type="match status" value="1"/>
</dbReference>
<dbReference type="InterPro" id="IPR009057">
    <property type="entry name" value="Homeodomain-like_sf"/>
</dbReference>
<keyword evidence="3" id="KW-0678">Repressor</keyword>
<keyword evidence="7" id="KW-0805">Transcription regulation</keyword>
<dbReference type="InterPro" id="IPR013767">
    <property type="entry name" value="PAS_fold"/>
</dbReference>
<evidence type="ECO:0000256" key="1">
    <source>
        <dbReference type="ARBA" id="ARBA00004496"/>
    </source>
</evidence>
<evidence type="ECO:0000313" key="16">
    <source>
        <dbReference type="Proteomes" id="UP000199527"/>
    </source>
</evidence>
<dbReference type="NCBIfam" id="TIGR04381">
    <property type="entry name" value="HTH_TypR"/>
    <property type="match status" value="1"/>
</dbReference>
<dbReference type="PROSITE" id="PS00688">
    <property type="entry name" value="SIGMA54_INTERACT_3"/>
    <property type="match status" value="1"/>
</dbReference>
<accession>A0A1G9ASG1</accession>